<evidence type="ECO:0000256" key="2">
    <source>
        <dbReference type="ARBA" id="ARBA00022741"/>
    </source>
</evidence>
<dbReference type="GO" id="GO:0004812">
    <property type="term" value="F:aminoacyl-tRNA ligase activity"/>
    <property type="evidence" value="ECO:0007669"/>
    <property type="project" value="UniProtKB-KW"/>
</dbReference>
<keyword evidence="7" id="KW-1185">Reference proteome</keyword>
<accession>A0A090TAS7</accession>
<organism evidence="6 7">
    <name type="scientific">Vibrio maritimus</name>
    <dbReference type="NCBI Taxonomy" id="990268"/>
    <lineage>
        <taxon>Bacteria</taxon>
        <taxon>Pseudomonadati</taxon>
        <taxon>Pseudomonadota</taxon>
        <taxon>Gammaproteobacteria</taxon>
        <taxon>Vibrionales</taxon>
        <taxon>Vibrionaceae</taxon>
        <taxon>Vibrio</taxon>
    </lineage>
</organism>
<dbReference type="Proteomes" id="UP000029224">
    <property type="component" value="Unassembled WGS sequence"/>
</dbReference>
<gene>
    <name evidence="6" type="ORF">JCM19240_1837</name>
</gene>
<keyword evidence="1" id="KW-0436">Ligase</keyword>
<name>A0A090TAS7_9VIBR</name>
<dbReference type="AlphaFoldDB" id="A0A090TAS7"/>
<dbReference type="Pfam" id="PF00749">
    <property type="entry name" value="tRNA-synt_1c"/>
    <property type="match status" value="1"/>
</dbReference>
<sequence>MAALGSYFQAKSQNGLWLVRIEDIDPPREVEGAAELILQTLKAYELH</sequence>
<reference evidence="6 7" key="2">
    <citation type="submission" date="2014-09" db="EMBL/GenBank/DDBJ databases">
        <authorList>
            <consortium name="NBRP consortium"/>
            <person name="Sawabe T."/>
            <person name="Meirelles P."/>
            <person name="Nakanishi M."/>
            <person name="Sayaka M."/>
            <person name="Hattori M."/>
            <person name="Ohkuma M."/>
        </authorList>
    </citation>
    <scope>NUCLEOTIDE SEQUENCE [LARGE SCALE GENOMIC DNA]</scope>
    <source>
        <strain evidence="6 7">JCM 19240</strain>
    </source>
</reference>
<keyword evidence="3" id="KW-0067">ATP-binding</keyword>
<keyword evidence="2" id="KW-0547">Nucleotide-binding</keyword>
<evidence type="ECO:0000259" key="5">
    <source>
        <dbReference type="Pfam" id="PF00749"/>
    </source>
</evidence>
<dbReference type="InterPro" id="IPR020058">
    <property type="entry name" value="Glu/Gln-tRNA-synth_Ib_cat-dom"/>
</dbReference>
<feature type="domain" description="Glutamyl/glutaminyl-tRNA synthetase class Ib catalytic" evidence="5">
    <location>
        <begin position="2"/>
        <end position="45"/>
    </location>
</feature>
<evidence type="ECO:0000256" key="4">
    <source>
        <dbReference type="ARBA" id="ARBA00023146"/>
    </source>
</evidence>
<dbReference type="GO" id="GO:0005524">
    <property type="term" value="F:ATP binding"/>
    <property type="evidence" value="ECO:0007669"/>
    <property type="project" value="UniProtKB-KW"/>
</dbReference>
<reference evidence="6 7" key="1">
    <citation type="submission" date="2014-09" db="EMBL/GenBank/DDBJ databases">
        <title>Vibrio maritimus JCM 19240. (C210) whole genome shotgun sequence.</title>
        <authorList>
            <person name="Sawabe T."/>
            <person name="Meirelles P."/>
            <person name="Nakanishi M."/>
            <person name="Sayaka M."/>
            <person name="Hattori M."/>
            <person name="Ohkuma M."/>
        </authorList>
    </citation>
    <scope>NUCLEOTIDE SEQUENCE [LARGE SCALE GENOMIC DNA]</scope>
    <source>
        <strain evidence="6 7">JCM 19240</strain>
    </source>
</reference>
<evidence type="ECO:0000313" key="6">
    <source>
        <dbReference type="EMBL" id="GAL36393.1"/>
    </source>
</evidence>
<comment type="caution">
    <text evidence="6">The sequence shown here is derived from an EMBL/GenBank/DDBJ whole genome shotgun (WGS) entry which is preliminary data.</text>
</comment>
<evidence type="ECO:0000313" key="7">
    <source>
        <dbReference type="Proteomes" id="UP000029224"/>
    </source>
</evidence>
<dbReference type="InterPro" id="IPR014729">
    <property type="entry name" value="Rossmann-like_a/b/a_fold"/>
</dbReference>
<proteinExistence type="predicted"/>
<keyword evidence="4 6" id="KW-0030">Aminoacyl-tRNA synthetase</keyword>
<evidence type="ECO:0000256" key="1">
    <source>
        <dbReference type="ARBA" id="ARBA00022598"/>
    </source>
</evidence>
<dbReference type="SUPFAM" id="SSF52374">
    <property type="entry name" value="Nucleotidylyl transferase"/>
    <property type="match status" value="1"/>
</dbReference>
<dbReference type="GO" id="GO:0043039">
    <property type="term" value="P:tRNA aminoacylation"/>
    <property type="evidence" value="ECO:0007669"/>
    <property type="project" value="InterPro"/>
</dbReference>
<dbReference type="Gene3D" id="3.40.50.620">
    <property type="entry name" value="HUPs"/>
    <property type="match status" value="1"/>
</dbReference>
<protein>
    <submittedName>
        <fullName evidence="6">Glutamyl-Q-tRNA synthetase</fullName>
    </submittedName>
</protein>
<dbReference type="EMBL" id="BBMT01000010">
    <property type="protein sequence ID" value="GAL36393.1"/>
    <property type="molecule type" value="Genomic_DNA"/>
</dbReference>
<evidence type="ECO:0000256" key="3">
    <source>
        <dbReference type="ARBA" id="ARBA00022840"/>
    </source>
</evidence>